<dbReference type="GeneID" id="116286847"/>
<gene>
    <name evidence="3" type="primary">LOC116286847</name>
</gene>
<dbReference type="OrthoDB" id="10472885at2759"/>
<organism evidence="2 3">
    <name type="scientific">Actinia tenebrosa</name>
    <name type="common">Australian red waratah sea anemone</name>
    <dbReference type="NCBI Taxonomy" id="6105"/>
    <lineage>
        <taxon>Eukaryota</taxon>
        <taxon>Metazoa</taxon>
        <taxon>Cnidaria</taxon>
        <taxon>Anthozoa</taxon>
        <taxon>Hexacorallia</taxon>
        <taxon>Actiniaria</taxon>
        <taxon>Actiniidae</taxon>
        <taxon>Actinia</taxon>
    </lineage>
</organism>
<dbReference type="Proteomes" id="UP000515163">
    <property type="component" value="Unplaced"/>
</dbReference>
<proteinExistence type="predicted"/>
<name>A0A6P8H961_ACTTE</name>
<dbReference type="RefSeq" id="XP_031549292.1">
    <property type="nucleotide sequence ID" value="XM_031693432.1"/>
</dbReference>
<reference evidence="3" key="1">
    <citation type="submission" date="2025-08" db="UniProtKB">
        <authorList>
            <consortium name="RefSeq"/>
        </authorList>
    </citation>
    <scope>IDENTIFICATION</scope>
    <source>
        <tissue evidence="3">Tentacle</tissue>
    </source>
</reference>
<evidence type="ECO:0000256" key="1">
    <source>
        <dbReference type="SAM" id="Coils"/>
    </source>
</evidence>
<protein>
    <submittedName>
        <fullName evidence="3">Cilia- and flagella-associated protein 58-like</fullName>
    </submittedName>
</protein>
<sequence>MEPENEEQYYLSKKRLISKVKTLKNAVKEGLTELKLKKDEIDSLRQENERINGVLTQKKDICKELEAENEDLKEMVNTKNNTIKSLGWKQYLNKVLLRNLTDDITMFKKQIDIIKRNNFKKLQAFATLNEKRKSELEAVKNELQAVKKEKEQDKTQMAEKIKELEAEKNRNDEMKKKMEEMKMEMDAMKKELDKEKIKNMKMQDEEIAKLVREGRRVSVEVQTLPKKKSVIRRLGRRVRQVFRRE</sequence>
<dbReference type="AlphaFoldDB" id="A0A6P8H961"/>
<evidence type="ECO:0000313" key="3">
    <source>
        <dbReference type="RefSeq" id="XP_031549292.1"/>
    </source>
</evidence>
<accession>A0A6P8H961</accession>
<keyword evidence="2" id="KW-1185">Reference proteome</keyword>
<keyword evidence="1" id="KW-0175">Coiled coil</keyword>
<dbReference type="KEGG" id="aten:116286847"/>
<dbReference type="InParanoid" id="A0A6P8H961"/>
<feature type="coiled-coil region" evidence="1">
    <location>
        <begin position="27"/>
        <end position="205"/>
    </location>
</feature>
<evidence type="ECO:0000313" key="2">
    <source>
        <dbReference type="Proteomes" id="UP000515163"/>
    </source>
</evidence>